<feature type="binding site" evidence="17">
    <location>
        <position position="65"/>
    </location>
    <ligand>
        <name>[4Fe-4S] cluster</name>
        <dbReference type="ChEBI" id="CHEBI:49883"/>
        <note>4Fe-4S-S-AdoMet</note>
    </ligand>
</feature>
<dbReference type="PIRSF" id="PIRSF000167">
    <property type="entry name" value="HemN"/>
    <property type="match status" value="1"/>
</dbReference>
<evidence type="ECO:0000256" key="12">
    <source>
        <dbReference type="ARBA" id="ARBA00023244"/>
    </source>
</evidence>
<dbReference type="UniPathway" id="UPA00251">
    <property type="reaction ID" value="UER00323"/>
</dbReference>
<proteinExistence type="inferred from homology"/>
<dbReference type="STRING" id="1817760.A2151_05640"/>
<protein>
    <recommendedName>
        <fullName evidence="15">Coproporphyrinogen-III oxidase</fullName>
        <ecNumber evidence="15">1.3.98.3</ecNumber>
    </recommendedName>
</protein>
<evidence type="ECO:0000259" key="18">
    <source>
        <dbReference type="PROSITE" id="PS51918"/>
    </source>
</evidence>
<dbReference type="NCBIfam" id="TIGR00538">
    <property type="entry name" value="hemN"/>
    <property type="match status" value="1"/>
</dbReference>
<comment type="pathway">
    <text evidence="2 15">Porphyrin-containing compound metabolism; protoporphyrin-IX biosynthesis; protoporphyrinogen-IX from coproporphyrinogen-III (AdoMet route): step 1/1.</text>
</comment>
<dbReference type="GO" id="GO:0004109">
    <property type="term" value="F:coproporphyrinogen oxidase activity"/>
    <property type="evidence" value="ECO:0007669"/>
    <property type="project" value="InterPro"/>
</dbReference>
<evidence type="ECO:0000256" key="8">
    <source>
        <dbReference type="ARBA" id="ARBA00022723"/>
    </source>
</evidence>
<comment type="function">
    <text evidence="13">Involved in the heme biosynthesis. Catalyzes the anaerobic oxidative decarboxylation of propionate groups of rings A and B of coproporphyrinogen III to yield the vinyl groups in protoporphyrinogen IX.</text>
</comment>
<keyword evidence="6 15" id="KW-0963">Cytoplasm</keyword>
<dbReference type="PANTHER" id="PTHR13932:SF6">
    <property type="entry name" value="OXYGEN-INDEPENDENT COPROPORPHYRINOGEN III OXIDASE"/>
    <property type="match status" value="1"/>
</dbReference>
<dbReference type="GO" id="GO:0051989">
    <property type="term" value="F:coproporphyrinogen dehydrogenase activity"/>
    <property type="evidence" value="ECO:0007669"/>
    <property type="project" value="UniProtKB-EC"/>
</dbReference>
<evidence type="ECO:0000256" key="16">
    <source>
        <dbReference type="PIRSR" id="PIRSR000167-1"/>
    </source>
</evidence>
<evidence type="ECO:0000256" key="13">
    <source>
        <dbReference type="ARBA" id="ARBA00024295"/>
    </source>
</evidence>
<dbReference type="GO" id="GO:0006782">
    <property type="term" value="P:protoporphyrinogen IX biosynthetic process"/>
    <property type="evidence" value="ECO:0007669"/>
    <property type="project" value="UniProtKB-UniPathway"/>
</dbReference>
<feature type="binding site" evidence="16">
    <location>
        <position position="59"/>
    </location>
    <ligand>
        <name>S-adenosyl-L-methionine</name>
        <dbReference type="ChEBI" id="CHEBI:59789"/>
        <label>1</label>
    </ligand>
</feature>
<feature type="binding site" evidence="17">
    <location>
        <position position="72"/>
    </location>
    <ligand>
        <name>[4Fe-4S] cluster</name>
        <dbReference type="ChEBI" id="CHEBI:49883"/>
        <note>4Fe-4S-S-AdoMet</note>
    </ligand>
</feature>
<evidence type="ECO:0000256" key="1">
    <source>
        <dbReference type="ARBA" id="ARBA00004496"/>
    </source>
</evidence>
<keyword evidence="10 15" id="KW-0408">Iron</keyword>
<feature type="binding site" evidence="16">
    <location>
        <position position="249"/>
    </location>
    <ligand>
        <name>S-adenosyl-L-methionine</name>
        <dbReference type="ChEBI" id="CHEBI:59789"/>
        <label>2</label>
    </ligand>
</feature>
<dbReference type="SUPFAM" id="SSF102114">
    <property type="entry name" value="Radical SAM enzymes"/>
    <property type="match status" value="1"/>
</dbReference>
<dbReference type="Pfam" id="PF06969">
    <property type="entry name" value="HemN_C"/>
    <property type="match status" value="1"/>
</dbReference>
<dbReference type="SFLD" id="SFLDS00029">
    <property type="entry name" value="Radical_SAM"/>
    <property type="match status" value="1"/>
</dbReference>
<dbReference type="Gene3D" id="3.80.30.20">
    <property type="entry name" value="tm_1862 like domain"/>
    <property type="match status" value="1"/>
</dbReference>
<feature type="binding site" evidence="16">
    <location>
        <position position="178"/>
    </location>
    <ligand>
        <name>S-adenosyl-L-methionine</name>
        <dbReference type="ChEBI" id="CHEBI:59789"/>
        <label>2</label>
    </ligand>
</feature>
<dbReference type="InterPro" id="IPR010723">
    <property type="entry name" value="HemN_C"/>
</dbReference>
<comment type="catalytic activity">
    <reaction evidence="14 15">
        <text>coproporphyrinogen III + 2 S-adenosyl-L-methionine = protoporphyrinogen IX + 2 5'-deoxyadenosine + 2 L-methionine + 2 CO2</text>
        <dbReference type="Rhea" id="RHEA:15425"/>
        <dbReference type="ChEBI" id="CHEBI:16526"/>
        <dbReference type="ChEBI" id="CHEBI:17319"/>
        <dbReference type="ChEBI" id="CHEBI:57307"/>
        <dbReference type="ChEBI" id="CHEBI:57309"/>
        <dbReference type="ChEBI" id="CHEBI:57844"/>
        <dbReference type="ChEBI" id="CHEBI:59789"/>
        <dbReference type="EC" id="1.3.98.3"/>
    </reaction>
</comment>
<accession>A0A1F6TV41</accession>
<evidence type="ECO:0000313" key="19">
    <source>
        <dbReference type="EMBL" id="OGI49004.1"/>
    </source>
</evidence>
<keyword evidence="7 15" id="KW-0949">S-adenosyl-L-methionine</keyword>
<evidence type="ECO:0000256" key="11">
    <source>
        <dbReference type="ARBA" id="ARBA00023014"/>
    </source>
</evidence>
<feature type="binding site" evidence="16">
    <location>
        <position position="151"/>
    </location>
    <ligand>
        <name>S-adenosyl-L-methionine</name>
        <dbReference type="ChEBI" id="CHEBI:59789"/>
        <label>1</label>
    </ligand>
</feature>
<dbReference type="PANTHER" id="PTHR13932">
    <property type="entry name" value="COPROPORPHYRINIGEN III OXIDASE"/>
    <property type="match status" value="1"/>
</dbReference>
<dbReference type="EC" id="1.3.98.3" evidence="15"/>
<keyword evidence="5 15" id="KW-0004">4Fe-4S</keyword>
<dbReference type="FunFam" id="3.80.30.20:FF:000012">
    <property type="entry name" value="Coproporphyrinogen-III oxidase"/>
    <property type="match status" value="1"/>
</dbReference>
<feature type="domain" description="Radical SAM core" evidence="18">
    <location>
        <begin position="50"/>
        <end position="286"/>
    </location>
</feature>
<dbReference type="Pfam" id="PF04055">
    <property type="entry name" value="Radical_SAM"/>
    <property type="match status" value="1"/>
</dbReference>
<feature type="binding site" evidence="16">
    <location>
        <begin position="117"/>
        <end position="118"/>
    </location>
    <ligand>
        <name>S-adenosyl-L-methionine</name>
        <dbReference type="ChEBI" id="CHEBI:59789"/>
        <label>2</label>
    </ligand>
</feature>
<feature type="binding site" evidence="16">
    <location>
        <position position="190"/>
    </location>
    <ligand>
        <name>S-adenosyl-L-methionine</name>
        <dbReference type="ChEBI" id="CHEBI:59789"/>
        <label>2</label>
    </ligand>
</feature>
<keyword evidence="9 15" id="KW-0560">Oxidoreductase</keyword>
<evidence type="ECO:0000256" key="9">
    <source>
        <dbReference type="ARBA" id="ARBA00023002"/>
    </source>
</evidence>
<dbReference type="InterPro" id="IPR006638">
    <property type="entry name" value="Elp3/MiaA/NifB-like_rSAM"/>
</dbReference>
<dbReference type="InterPro" id="IPR007197">
    <property type="entry name" value="rSAM"/>
</dbReference>
<sequence>MSHLLAFDSELLRRYDKSGPRYTSYPTAVQFHSGFGDTQYRAWVERTNNESPQRPLSLYFHIPFCDTVCFYCACNKIITKNRSRATTYLARLHREIELQGALYDRGRRVDQLHWGGGTPTFISQDEMRELMEITRRNFTLRDDDQGEYSIEVDPREANAESISLLRALGFNRISLGVQDFDPAVQQAVNRIQTEAETFAVLEAARGNGFRSVNMDLIYGLPLQTVESFARTLDKIIGAGPDRLSIFNYAHLPQMFKSQRQIEDAKLPSPQMKLDILQLTIEKLTAAGYVYIGMDHFAKPDDELSVAQRSGTLYRNFQGYSTHADCDLVGLGMTAISQVGASYAQNVRTLDEYYGRLDAGELAVFRGVELAADDRLRRAVITSLICHFTLDIPRVEREHGIRFNDYFAQELADLAAMHRDGLLTVSDDRIDVEPRGKLLIRNICMVFDKYLRQQPGQRFSKVI</sequence>
<reference evidence="19 20" key="1">
    <citation type="journal article" date="2016" name="Nat. Commun.">
        <title>Thousands of microbial genomes shed light on interconnected biogeochemical processes in an aquifer system.</title>
        <authorList>
            <person name="Anantharaman K."/>
            <person name="Brown C.T."/>
            <person name="Hug L.A."/>
            <person name="Sharon I."/>
            <person name="Castelle C.J."/>
            <person name="Probst A.J."/>
            <person name="Thomas B.C."/>
            <person name="Singh A."/>
            <person name="Wilkins M.J."/>
            <person name="Karaoz U."/>
            <person name="Brodie E.L."/>
            <person name="Williams K.H."/>
            <person name="Hubbard S.S."/>
            <person name="Banfield J.F."/>
        </authorList>
    </citation>
    <scope>NUCLEOTIDE SEQUENCE [LARGE SCALE GENOMIC DNA]</scope>
</reference>
<feature type="binding site" evidence="16">
    <location>
        <position position="335"/>
    </location>
    <ligand>
        <name>S-adenosyl-L-methionine</name>
        <dbReference type="ChEBI" id="CHEBI:59789"/>
        <label>1</label>
    </ligand>
</feature>
<evidence type="ECO:0000313" key="20">
    <source>
        <dbReference type="Proteomes" id="UP000178885"/>
    </source>
</evidence>
<dbReference type="EMBL" id="MFSU01000012">
    <property type="protein sequence ID" value="OGI49004.1"/>
    <property type="molecule type" value="Genomic_DNA"/>
</dbReference>
<dbReference type="CDD" id="cd01335">
    <property type="entry name" value="Radical_SAM"/>
    <property type="match status" value="1"/>
</dbReference>
<comment type="subunit">
    <text evidence="4">Monomer.</text>
</comment>
<evidence type="ECO:0000256" key="5">
    <source>
        <dbReference type="ARBA" id="ARBA00022485"/>
    </source>
</evidence>
<feature type="binding site" evidence="16">
    <location>
        <position position="215"/>
    </location>
    <ligand>
        <name>S-adenosyl-L-methionine</name>
        <dbReference type="ChEBI" id="CHEBI:59789"/>
        <label>2</label>
    </ligand>
</feature>
<comment type="caution">
    <text evidence="19">The sequence shown here is derived from an EMBL/GenBank/DDBJ whole genome shotgun (WGS) entry which is preliminary data.</text>
</comment>
<keyword evidence="12 15" id="KW-0627">Porphyrin biosynthesis</keyword>
<comment type="subcellular location">
    <subcellularLocation>
        <location evidence="1 15">Cytoplasm</location>
    </subcellularLocation>
</comment>
<keyword evidence="11 15" id="KW-0411">Iron-sulfur</keyword>
<dbReference type="InterPro" id="IPR004558">
    <property type="entry name" value="Coprogen_oxidase_HemN"/>
</dbReference>
<evidence type="ECO:0000256" key="15">
    <source>
        <dbReference type="PIRNR" id="PIRNR000167"/>
    </source>
</evidence>
<dbReference type="Gene3D" id="1.10.10.920">
    <property type="match status" value="1"/>
</dbReference>
<dbReference type="GO" id="GO:0005737">
    <property type="term" value="C:cytoplasm"/>
    <property type="evidence" value="ECO:0007669"/>
    <property type="project" value="UniProtKB-SubCell"/>
</dbReference>
<evidence type="ECO:0000256" key="2">
    <source>
        <dbReference type="ARBA" id="ARBA00004785"/>
    </source>
</evidence>
<feature type="binding site" evidence="16">
    <location>
        <position position="116"/>
    </location>
    <ligand>
        <name>S-adenosyl-L-methionine</name>
        <dbReference type="ChEBI" id="CHEBI:59789"/>
        <label>1</label>
    </ligand>
</feature>
<dbReference type="GO" id="GO:0046872">
    <property type="term" value="F:metal ion binding"/>
    <property type="evidence" value="ECO:0007669"/>
    <property type="project" value="UniProtKB-KW"/>
</dbReference>
<feature type="binding site" evidence="17">
    <location>
        <position position="69"/>
    </location>
    <ligand>
        <name>[4Fe-4S] cluster</name>
        <dbReference type="ChEBI" id="CHEBI:49883"/>
        <note>4Fe-4S-S-AdoMet</note>
    </ligand>
</feature>
<dbReference type="Proteomes" id="UP000178885">
    <property type="component" value="Unassembled WGS sequence"/>
</dbReference>
<dbReference type="SFLD" id="SFLDG01082">
    <property type="entry name" value="B12-binding_domain_containing"/>
    <property type="match status" value="1"/>
</dbReference>
<comment type="similarity">
    <text evidence="3 15">Belongs to the anaerobic coproporphyrinogen-III oxidase family.</text>
</comment>
<evidence type="ECO:0000256" key="17">
    <source>
        <dbReference type="PIRSR" id="PIRSR000167-2"/>
    </source>
</evidence>
<evidence type="ECO:0000256" key="7">
    <source>
        <dbReference type="ARBA" id="ARBA00022691"/>
    </source>
</evidence>
<dbReference type="SFLD" id="SFLDG01065">
    <property type="entry name" value="anaerobic_coproporphyrinogen-I"/>
    <property type="match status" value="1"/>
</dbReference>
<organism evidence="19 20">
    <name type="scientific">Candidatus Muproteobacteria bacterium RBG_16_65_34</name>
    <dbReference type="NCBI Taxonomy" id="1817760"/>
    <lineage>
        <taxon>Bacteria</taxon>
        <taxon>Pseudomonadati</taxon>
        <taxon>Pseudomonadota</taxon>
        <taxon>Candidatus Muproteobacteria</taxon>
    </lineage>
</organism>
<evidence type="ECO:0000256" key="14">
    <source>
        <dbReference type="ARBA" id="ARBA00048321"/>
    </source>
</evidence>
<dbReference type="AlphaFoldDB" id="A0A1F6TV41"/>
<dbReference type="FunFam" id="1.10.10.920:FF:000001">
    <property type="entry name" value="Coproporphyrinogen-III oxidase"/>
    <property type="match status" value="1"/>
</dbReference>
<feature type="binding site" evidence="16">
    <location>
        <begin position="71"/>
        <end position="73"/>
    </location>
    <ligand>
        <name>S-adenosyl-L-methionine</name>
        <dbReference type="ChEBI" id="CHEBI:59789"/>
        <label>2</label>
    </ligand>
</feature>
<dbReference type="SMART" id="SM00729">
    <property type="entry name" value="Elp3"/>
    <property type="match status" value="1"/>
</dbReference>
<dbReference type="InterPro" id="IPR058240">
    <property type="entry name" value="rSAM_sf"/>
</dbReference>
<evidence type="ECO:0000256" key="3">
    <source>
        <dbReference type="ARBA" id="ARBA00005493"/>
    </source>
</evidence>
<evidence type="ECO:0000256" key="6">
    <source>
        <dbReference type="ARBA" id="ARBA00022490"/>
    </source>
</evidence>
<evidence type="ECO:0000256" key="4">
    <source>
        <dbReference type="ARBA" id="ARBA00011245"/>
    </source>
</evidence>
<name>A0A1F6TV41_9PROT</name>
<dbReference type="InterPro" id="IPR023404">
    <property type="entry name" value="rSAM_horseshoe"/>
</dbReference>
<dbReference type="GO" id="GO:0051539">
    <property type="term" value="F:4 iron, 4 sulfur cluster binding"/>
    <property type="evidence" value="ECO:0007669"/>
    <property type="project" value="UniProtKB-KW"/>
</dbReference>
<dbReference type="InterPro" id="IPR034505">
    <property type="entry name" value="Coproporphyrinogen-III_oxidase"/>
</dbReference>
<comment type="cofactor">
    <cofactor evidence="15 17">
        <name>[4Fe-4S] cluster</name>
        <dbReference type="ChEBI" id="CHEBI:49883"/>
    </cofactor>
    <text evidence="15 17">Binds 1 [4Fe-4S] cluster. The cluster is coordinated with 3 cysteines and an exchangeable S-adenosyl-L-methionine.</text>
</comment>
<gene>
    <name evidence="19" type="ORF">A2151_05640</name>
</gene>
<dbReference type="PROSITE" id="PS51918">
    <property type="entry name" value="RADICAL_SAM"/>
    <property type="match status" value="1"/>
</dbReference>
<evidence type="ECO:0000256" key="10">
    <source>
        <dbReference type="ARBA" id="ARBA00023004"/>
    </source>
</evidence>
<keyword evidence="8 15" id="KW-0479">Metal-binding</keyword>